<evidence type="ECO:0000313" key="7">
    <source>
        <dbReference type="EMBL" id="MFE4108218.1"/>
    </source>
</evidence>
<keyword evidence="7" id="KW-0032">Aminotransferase</keyword>
<dbReference type="InterPro" id="IPR015421">
    <property type="entry name" value="PyrdxlP-dep_Trfase_major"/>
</dbReference>
<dbReference type="Pfam" id="PF00155">
    <property type="entry name" value="Aminotran_1_2"/>
    <property type="match status" value="1"/>
</dbReference>
<dbReference type="SUPFAM" id="SSF53383">
    <property type="entry name" value="PLP-dependent transferases"/>
    <property type="match status" value="1"/>
</dbReference>
<dbReference type="Pfam" id="PF00392">
    <property type="entry name" value="GntR"/>
    <property type="match status" value="1"/>
</dbReference>
<dbReference type="PANTHER" id="PTHR46577:SF2">
    <property type="entry name" value="TRANSCRIPTIONAL REGULATORY PROTEIN"/>
    <property type="match status" value="1"/>
</dbReference>
<proteinExistence type="inferred from homology"/>
<dbReference type="CDD" id="cd07377">
    <property type="entry name" value="WHTH_GntR"/>
    <property type="match status" value="1"/>
</dbReference>
<dbReference type="CDD" id="cd00609">
    <property type="entry name" value="AAT_like"/>
    <property type="match status" value="1"/>
</dbReference>
<keyword evidence="5" id="KW-0804">Transcription</keyword>
<dbReference type="InterPro" id="IPR004839">
    <property type="entry name" value="Aminotransferase_I/II_large"/>
</dbReference>
<dbReference type="GO" id="GO:0008483">
    <property type="term" value="F:transaminase activity"/>
    <property type="evidence" value="ECO:0007669"/>
    <property type="project" value="UniProtKB-KW"/>
</dbReference>
<dbReference type="Gene3D" id="1.10.10.10">
    <property type="entry name" value="Winged helix-like DNA-binding domain superfamily/Winged helix DNA-binding domain"/>
    <property type="match status" value="1"/>
</dbReference>
<dbReference type="InterPro" id="IPR015422">
    <property type="entry name" value="PyrdxlP-dep_Trfase_small"/>
</dbReference>
<keyword evidence="8" id="KW-1185">Reference proteome</keyword>
<dbReference type="PROSITE" id="PS50949">
    <property type="entry name" value="HTH_GNTR"/>
    <property type="match status" value="1"/>
</dbReference>
<dbReference type="SMART" id="SM00345">
    <property type="entry name" value="HTH_GNTR"/>
    <property type="match status" value="1"/>
</dbReference>
<evidence type="ECO:0000256" key="4">
    <source>
        <dbReference type="ARBA" id="ARBA00023125"/>
    </source>
</evidence>
<comment type="similarity">
    <text evidence="1">In the C-terminal section; belongs to the class-I pyridoxal-phosphate-dependent aminotransferase family.</text>
</comment>
<name>A0ABW6IJ31_9CYAN</name>
<dbReference type="InterPro" id="IPR015424">
    <property type="entry name" value="PyrdxlP-dep_Trfase"/>
</dbReference>
<evidence type="ECO:0000256" key="3">
    <source>
        <dbReference type="ARBA" id="ARBA00023015"/>
    </source>
</evidence>
<sequence length="477" mass="52739">MKILLDRQSPAPVYLQIRDRLRQLIHAGSLKPGDRLPSIRQMARTAQVNKLTVIEAYGVLEADGLVQARQGAGYFVNPSPVSTSFESTFAPAQTVIIPADGVQSFLDVSNAMLRAQVRPDVINFSSGFPPPCDIPDLQRIARRAVKNTAERLFEHNYPQGDPLLREQITQLLVHQGLAISADNLIITNGSMQALSLLVQQFIQPGDWVVVEAPTFHGFLSVLKQAQAQVIGIPMTATGMNLDLLEQYLQSHRPKLIYTISTLHNPTGITTDLGHRQQLLALAEAYDCRIIEDNAYERLSFGATPPPIKALDTGDRVIYLNTFSKTLMPALRVGYAVITGADYGPLLERKLLHDFHVSLVSQAIVSEYLASGHYRRRLHHLQAQNQQNQAVMLQALAKHFPPEASWTVPQGGVFLWVQLSARRSLQRFCQAALQANVLVGPGSIFFPDQQGYPGLRLSFAQTVADIERGIAVLGRLLQ</sequence>
<dbReference type="Proteomes" id="UP001600165">
    <property type="component" value="Unassembled WGS sequence"/>
</dbReference>
<keyword evidence="3" id="KW-0805">Transcription regulation</keyword>
<dbReference type="Gene3D" id="3.90.1150.10">
    <property type="entry name" value="Aspartate Aminotransferase, domain 1"/>
    <property type="match status" value="1"/>
</dbReference>
<evidence type="ECO:0000313" key="8">
    <source>
        <dbReference type="Proteomes" id="UP001600165"/>
    </source>
</evidence>
<dbReference type="RefSeq" id="WP_377967723.1">
    <property type="nucleotide sequence ID" value="NZ_JBHZOL010000102.1"/>
</dbReference>
<protein>
    <submittedName>
        <fullName evidence="7">PLP-dependent aminotransferase family protein</fullName>
    </submittedName>
</protein>
<dbReference type="InterPro" id="IPR000524">
    <property type="entry name" value="Tscrpt_reg_HTH_GntR"/>
</dbReference>
<evidence type="ECO:0000256" key="2">
    <source>
        <dbReference type="ARBA" id="ARBA00022898"/>
    </source>
</evidence>
<feature type="domain" description="HTH gntR-type" evidence="6">
    <location>
        <begin position="11"/>
        <end position="79"/>
    </location>
</feature>
<dbReference type="EMBL" id="JBHZOL010000102">
    <property type="protein sequence ID" value="MFE4108218.1"/>
    <property type="molecule type" value="Genomic_DNA"/>
</dbReference>
<keyword evidence="2" id="KW-0663">Pyridoxal phosphate</keyword>
<evidence type="ECO:0000259" key="6">
    <source>
        <dbReference type="PROSITE" id="PS50949"/>
    </source>
</evidence>
<evidence type="ECO:0000256" key="5">
    <source>
        <dbReference type="ARBA" id="ARBA00023163"/>
    </source>
</evidence>
<dbReference type="SUPFAM" id="SSF46785">
    <property type="entry name" value="Winged helix' DNA-binding domain"/>
    <property type="match status" value="1"/>
</dbReference>
<dbReference type="InterPro" id="IPR036390">
    <property type="entry name" value="WH_DNA-bd_sf"/>
</dbReference>
<keyword evidence="4" id="KW-0238">DNA-binding</keyword>
<evidence type="ECO:0000256" key="1">
    <source>
        <dbReference type="ARBA" id="ARBA00005384"/>
    </source>
</evidence>
<accession>A0ABW6IJ31</accession>
<dbReference type="InterPro" id="IPR051446">
    <property type="entry name" value="HTH_trans_reg/aminotransferase"/>
</dbReference>
<dbReference type="PANTHER" id="PTHR46577">
    <property type="entry name" value="HTH-TYPE TRANSCRIPTIONAL REGULATORY PROTEIN GABR"/>
    <property type="match status" value="1"/>
</dbReference>
<keyword evidence="7" id="KW-0808">Transferase</keyword>
<comment type="caution">
    <text evidence="7">The sequence shown here is derived from an EMBL/GenBank/DDBJ whole genome shotgun (WGS) entry which is preliminary data.</text>
</comment>
<reference evidence="7 8" key="1">
    <citation type="submission" date="2024-10" db="EMBL/GenBank/DDBJ databases">
        <authorList>
            <person name="Ratan Roy A."/>
            <person name="Morales Sandoval P.H."/>
            <person name="De Los Santos Villalobos S."/>
            <person name="Chakraborty S."/>
            <person name="Mukherjee J."/>
        </authorList>
    </citation>
    <scope>NUCLEOTIDE SEQUENCE [LARGE SCALE GENOMIC DNA]</scope>
    <source>
        <strain evidence="7 8">S1</strain>
    </source>
</reference>
<dbReference type="Gene3D" id="3.40.640.10">
    <property type="entry name" value="Type I PLP-dependent aspartate aminotransferase-like (Major domain)"/>
    <property type="match status" value="1"/>
</dbReference>
<dbReference type="InterPro" id="IPR036388">
    <property type="entry name" value="WH-like_DNA-bd_sf"/>
</dbReference>
<organism evidence="7 8">
    <name type="scientific">Almyronema epifaneia S1</name>
    <dbReference type="NCBI Taxonomy" id="2991925"/>
    <lineage>
        <taxon>Bacteria</taxon>
        <taxon>Bacillati</taxon>
        <taxon>Cyanobacteriota</taxon>
        <taxon>Cyanophyceae</taxon>
        <taxon>Nodosilineales</taxon>
        <taxon>Nodosilineaceae</taxon>
        <taxon>Almyronema</taxon>
        <taxon>Almyronema epifaneia</taxon>
    </lineage>
</organism>
<gene>
    <name evidence="7" type="ORF">ACFVKH_18195</name>
</gene>